<dbReference type="OMA" id="WWEVVVE"/>
<dbReference type="Ensembl" id="ENSPMRT00000003919.1">
    <property type="protein sequence ID" value="ENSPMRP00000003657.1"/>
    <property type="gene ID" value="ENSPMRG00000002558.1"/>
</dbReference>
<dbReference type="Pfam" id="PF00622">
    <property type="entry name" value="SPRY"/>
    <property type="match status" value="1"/>
</dbReference>
<evidence type="ECO:0000256" key="5">
    <source>
        <dbReference type="ARBA" id="ARBA00022833"/>
    </source>
</evidence>
<evidence type="ECO:0000259" key="9">
    <source>
        <dbReference type="PROSITE" id="PS50089"/>
    </source>
</evidence>
<dbReference type="SMART" id="SM00589">
    <property type="entry name" value="PRY"/>
    <property type="match status" value="1"/>
</dbReference>
<organism evidence="12 13">
    <name type="scientific">Podarcis muralis</name>
    <name type="common">Wall lizard</name>
    <name type="synonym">Lacerta muralis</name>
    <dbReference type="NCBI Taxonomy" id="64176"/>
    <lineage>
        <taxon>Eukaryota</taxon>
        <taxon>Metazoa</taxon>
        <taxon>Chordata</taxon>
        <taxon>Craniata</taxon>
        <taxon>Vertebrata</taxon>
        <taxon>Euteleostomi</taxon>
        <taxon>Lepidosauria</taxon>
        <taxon>Squamata</taxon>
        <taxon>Bifurcata</taxon>
        <taxon>Unidentata</taxon>
        <taxon>Episquamata</taxon>
        <taxon>Laterata</taxon>
        <taxon>Lacertibaenia</taxon>
        <taxon>Lacertidae</taxon>
        <taxon>Podarcis</taxon>
    </lineage>
</organism>
<dbReference type="PROSITE" id="PS50089">
    <property type="entry name" value="ZF_RING_2"/>
    <property type="match status" value="1"/>
</dbReference>
<name>A0A670HX04_PODMU</name>
<keyword evidence="13" id="KW-1185">Reference proteome</keyword>
<dbReference type="Pfam" id="PF00643">
    <property type="entry name" value="zf-B_box"/>
    <property type="match status" value="1"/>
</dbReference>
<dbReference type="SUPFAM" id="SSF57845">
    <property type="entry name" value="B-box zinc-binding domain"/>
    <property type="match status" value="1"/>
</dbReference>
<dbReference type="PANTHER" id="PTHR24103">
    <property type="entry name" value="E3 UBIQUITIN-PROTEIN LIGASE TRIM"/>
    <property type="match status" value="1"/>
</dbReference>
<keyword evidence="4 7" id="KW-0863">Zinc-finger</keyword>
<accession>A0A670HX04</accession>
<reference evidence="12" key="2">
    <citation type="submission" date="2025-08" db="UniProtKB">
        <authorList>
            <consortium name="Ensembl"/>
        </authorList>
    </citation>
    <scope>IDENTIFICATION</scope>
</reference>
<reference evidence="12" key="3">
    <citation type="submission" date="2025-09" db="UniProtKB">
        <authorList>
            <consortium name="Ensembl"/>
        </authorList>
    </citation>
    <scope>IDENTIFICATION</scope>
</reference>
<dbReference type="SMART" id="SM00449">
    <property type="entry name" value="SPRY"/>
    <property type="match status" value="1"/>
</dbReference>
<feature type="domain" description="RING-type" evidence="9">
    <location>
        <begin position="16"/>
        <end position="57"/>
    </location>
</feature>
<dbReference type="SMART" id="SM00336">
    <property type="entry name" value="BBOX"/>
    <property type="match status" value="1"/>
</dbReference>
<dbReference type="PROSITE" id="PS00518">
    <property type="entry name" value="ZF_RING_1"/>
    <property type="match status" value="1"/>
</dbReference>
<dbReference type="GO" id="GO:0008270">
    <property type="term" value="F:zinc ion binding"/>
    <property type="evidence" value="ECO:0007669"/>
    <property type="project" value="UniProtKB-KW"/>
</dbReference>
<dbReference type="GeneTree" id="ENSGT01030000234669"/>
<keyword evidence="8" id="KW-0175">Coiled coil</keyword>
<dbReference type="AlphaFoldDB" id="A0A670HX04"/>
<dbReference type="PROSITE" id="PS50188">
    <property type="entry name" value="B302_SPRY"/>
    <property type="match status" value="1"/>
</dbReference>
<dbReference type="CDD" id="cd16594">
    <property type="entry name" value="RING-HC_TRIM7-like_C-IV"/>
    <property type="match status" value="1"/>
</dbReference>
<feature type="domain" description="B30.2/SPRY" evidence="11">
    <location>
        <begin position="282"/>
        <end position="481"/>
    </location>
</feature>
<evidence type="ECO:0000313" key="13">
    <source>
        <dbReference type="Proteomes" id="UP000472272"/>
    </source>
</evidence>
<evidence type="ECO:0000259" key="11">
    <source>
        <dbReference type="PROSITE" id="PS50188"/>
    </source>
</evidence>
<comment type="similarity">
    <text evidence="1">Belongs to the ohanin/vespryn family.</text>
</comment>
<dbReference type="Gene3D" id="2.60.120.920">
    <property type="match status" value="1"/>
</dbReference>
<dbReference type="Gene3D" id="3.30.40.10">
    <property type="entry name" value="Zinc/RING finger domain, C3HC4 (zinc finger)"/>
    <property type="match status" value="1"/>
</dbReference>
<evidence type="ECO:0000256" key="6">
    <source>
        <dbReference type="ARBA" id="ARBA00034460"/>
    </source>
</evidence>
<dbReference type="PROSITE" id="PS50119">
    <property type="entry name" value="ZF_BBOX"/>
    <property type="match status" value="1"/>
</dbReference>
<dbReference type="InterPro" id="IPR001841">
    <property type="entry name" value="Znf_RING"/>
</dbReference>
<dbReference type="SUPFAM" id="SSF57850">
    <property type="entry name" value="RING/U-box"/>
    <property type="match status" value="1"/>
</dbReference>
<dbReference type="Pfam" id="PF13445">
    <property type="entry name" value="zf-RING_UBOX"/>
    <property type="match status" value="1"/>
</dbReference>
<protein>
    <recommendedName>
        <fullName evidence="14">Tripartite motif containing 7</fullName>
    </recommendedName>
</protein>
<dbReference type="InterPro" id="IPR003879">
    <property type="entry name" value="Butyrophylin_SPRY"/>
</dbReference>
<dbReference type="Pfam" id="PF13765">
    <property type="entry name" value="PRY"/>
    <property type="match status" value="1"/>
</dbReference>
<dbReference type="InterPro" id="IPR017907">
    <property type="entry name" value="Znf_RING_CS"/>
</dbReference>
<dbReference type="InterPro" id="IPR013083">
    <property type="entry name" value="Znf_RING/FYVE/PHD"/>
</dbReference>
<dbReference type="FunFam" id="2.60.120.920:FF:000004">
    <property type="entry name" value="Butyrophilin subfamily 1 member A1"/>
    <property type="match status" value="1"/>
</dbReference>
<sequence>MASVLLTRQFLDETSCPICLDYFTDPVILDCGHSFCKACLAMCWKETQRPASCPHCRQEAQTTSFRPNRQLANVVEIAKQFTSQAETTNCKRHGEPLEFFCRVCQAHVCNVCKRSQEHNEHAMFNLDQISQKMKQGIQTEVQLLVQERQVVREWKLAEEERIKAFPAQLEEEKNKISGAFEQMHNFLHELQRFWLNELEDLEKEMKEKKESNIVKLSQDIAFLSSHITDMEKKRQLPPVGFLQGLGTWVIRFVQWKRRRTVLGISTGIEERLISYTQKNSFLKDTLEKCKGLLMQAPNKVSITLDPGTAHPFLVVTEDLKSLRRRREMQDVQDNPGRFDSMLYVLAHAKFTSGRYWWEVVVEEEKEERERANWAVGVAKESVRRKGFVRMSPSEGIWAIGKGKDELASSDPFWASTLPERTPLSLSYEPRKIRVSLDYDQGCVEFYNAHTDDLIFNFQQASFSGEKVQPFFHVWWGAGLNC</sequence>
<proteinExistence type="inferred from homology"/>
<dbReference type="SMART" id="SM00184">
    <property type="entry name" value="RING"/>
    <property type="match status" value="1"/>
</dbReference>
<dbReference type="SUPFAM" id="SSF49899">
    <property type="entry name" value="Concanavalin A-like lectins/glucanases"/>
    <property type="match status" value="1"/>
</dbReference>
<keyword evidence="2" id="KW-0800">Toxin</keyword>
<keyword evidence="3" id="KW-0479">Metal-binding</keyword>
<dbReference type="InterPro" id="IPR000315">
    <property type="entry name" value="Znf_B-box"/>
</dbReference>
<dbReference type="InterPro" id="IPR003877">
    <property type="entry name" value="SPRY_dom"/>
</dbReference>
<evidence type="ECO:0000259" key="10">
    <source>
        <dbReference type="PROSITE" id="PS50119"/>
    </source>
</evidence>
<evidence type="ECO:0000256" key="2">
    <source>
        <dbReference type="ARBA" id="ARBA00022699"/>
    </source>
</evidence>
<comment type="function">
    <text evidence="6">Neurotoxin that produces dose-dependent hypolocomotion and hyperalgesia in mice. May directly act on the central nervous system, as it is 6500-fold more potent when administered intracerebroventricularly than intraperitoneal.</text>
</comment>
<evidence type="ECO:0000256" key="7">
    <source>
        <dbReference type="PROSITE-ProRule" id="PRU00024"/>
    </source>
</evidence>
<dbReference type="InterPro" id="IPR006574">
    <property type="entry name" value="PRY"/>
</dbReference>
<evidence type="ECO:0000256" key="4">
    <source>
        <dbReference type="ARBA" id="ARBA00022771"/>
    </source>
</evidence>
<evidence type="ECO:0008006" key="14">
    <source>
        <dbReference type="Google" id="ProtNLM"/>
    </source>
</evidence>
<evidence type="ECO:0000256" key="8">
    <source>
        <dbReference type="SAM" id="Coils"/>
    </source>
</evidence>
<dbReference type="InterPro" id="IPR050143">
    <property type="entry name" value="TRIM/RBCC"/>
</dbReference>
<dbReference type="InterPro" id="IPR043136">
    <property type="entry name" value="B30.2/SPRY_sf"/>
</dbReference>
<reference evidence="12 13" key="1">
    <citation type="journal article" date="2019" name="Proc. Natl. Acad. Sci. U.S.A.">
        <title>Regulatory changes in pterin and carotenoid genes underlie balanced color polymorphisms in the wall lizard.</title>
        <authorList>
            <person name="Andrade P."/>
            <person name="Pinho C."/>
            <person name="Perez I de Lanuza G."/>
            <person name="Afonso S."/>
            <person name="Brejcha J."/>
            <person name="Rubin C.J."/>
            <person name="Wallerman O."/>
            <person name="Pereira P."/>
            <person name="Sabatino S.J."/>
            <person name="Bellati A."/>
            <person name="Pellitteri-Rosa D."/>
            <person name="Bosakova Z."/>
            <person name="Bunikis I."/>
            <person name="Carretero M.A."/>
            <person name="Feiner N."/>
            <person name="Marsik P."/>
            <person name="Pauperio F."/>
            <person name="Salvi D."/>
            <person name="Soler L."/>
            <person name="While G.M."/>
            <person name="Uller T."/>
            <person name="Font E."/>
            <person name="Andersson L."/>
            <person name="Carneiro M."/>
        </authorList>
    </citation>
    <scope>NUCLEOTIDE SEQUENCE</scope>
</reference>
<feature type="coiled-coil region" evidence="8">
    <location>
        <begin position="191"/>
        <end position="218"/>
    </location>
</feature>
<dbReference type="InterPro" id="IPR001870">
    <property type="entry name" value="B30.2/SPRY"/>
</dbReference>
<dbReference type="Gene3D" id="3.30.160.60">
    <property type="entry name" value="Classic Zinc Finger"/>
    <property type="match status" value="1"/>
</dbReference>
<dbReference type="InterPro" id="IPR027370">
    <property type="entry name" value="Znf-RING_euk"/>
</dbReference>
<keyword evidence="5" id="KW-0862">Zinc</keyword>
<keyword evidence="2" id="KW-0528">Neurotoxin</keyword>
<evidence type="ECO:0000256" key="1">
    <source>
        <dbReference type="ARBA" id="ARBA00009651"/>
    </source>
</evidence>
<feature type="domain" description="B box-type" evidence="10">
    <location>
        <begin position="85"/>
        <end position="126"/>
    </location>
</feature>
<evidence type="ECO:0000256" key="3">
    <source>
        <dbReference type="ARBA" id="ARBA00022723"/>
    </source>
</evidence>
<dbReference type="Proteomes" id="UP000472272">
    <property type="component" value="Chromosome 2"/>
</dbReference>
<dbReference type="PRINTS" id="PR01407">
    <property type="entry name" value="BUTYPHLNCDUF"/>
</dbReference>
<evidence type="ECO:0000313" key="12">
    <source>
        <dbReference type="Ensembl" id="ENSPMRP00000003657.1"/>
    </source>
</evidence>
<dbReference type="InterPro" id="IPR013320">
    <property type="entry name" value="ConA-like_dom_sf"/>
</dbReference>